<dbReference type="OrthoDB" id="1926878at2759"/>
<dbReference type="AlphaFoldDB" id="A0A427YVG7"/>
<dbReference type="PANTHER" id="PTHR46116">
    <property type="entry name" value="(E3-INDEPENDENT) E2 UBIQUITIN-CONJUGATING ENZYME"/>
    <property type="match status" value="1"/>
</dbReference>
<evidence type="ECO:0000259" key="4">
    <source>
        <dbReference type="PROSITE" id="PS50127"/>
    </source>
</evidence>
<evidence type="ECO:0000313" key="5">
    <source>
        <dbReference type="EMBL" id="RSH95120.1"/>
    </source>
</evidence>
<feature type="domain" description="UBC core" evidence="4">
    <location>
        <begin position="695"/>
        <end position="859"/>
    </location>
</feature>
<dbReference type="Proteomes" id="UP000279259">
    <property type="component" value="Unassembled WGS sequence"/>
</dbReference>
<evidence type="ECO:0000256" key="2">
    <source>
        <dbReference type="ARBA" id="ARBA00022786"/>
    </source>
</evidence>
<feature type="region of interest" description="Disordered" evidence="3">
    <location>
        <begin position="620"/>
        <end position="663"/>
    </location>
</feature>
<dbReference type="SMART" id="SM00212">
    <property type="entry name" value="UBCc"/>
    <property type="match status" value="1"/>
</dbReference>
<feature type="compositionally biased region" description="Basic and acidic residues" evidence="3">
    <location>
        <begin position="551"/>
        <end position="561"/>
    </location>
</feature>
<keyword evidence="2" id="KW-0833">Ubl conjugation pathway</keyword>
<dbReference type="Pfam" id="PF00179">
    <property type="entry name" value="UQ_con"/>
    <property type="match status" value="1"/>
</dbReference>
<feature type="compositionally biased region" description="Low complexity" evidence="3">
    <location>
        <begin position="642"/>
        <end position="653"/>
    </location>
</feature>
<evidence type="ECO:0000313" key="6">
    <source>
        <dbReference type="Proteomes" id="UP000279259"/>
    </source>
</evidence>
<evidence type="ECO:0000256" key="3">
    <source>
        <dbReference type="SAM" id="MobiDB-lite"/>
    </source>
</evidence>
<dbReference type="Gene3D" id="3.10.110.10">
    <property type="entry name" value="Ubiquitin Conjugating Enzyme"/>
    <property type="match status" value="1"/>
</dbReference>
<dbReference type="InterPro" id="IPR016135">
    <property type="entry name" value="UBQ-conjugating_enzyme/RWD"/>
</dbReference>
<dbReference type="PANTHER" id="PTHR46116:SF15">
    <property type="entry name" value="(E3-INDEPENDENT) E2 UBIQUITIN-CONJUGATING ENZYME"/>
    <property type="match status" value="1"/>
</dbReference>
<dbReference type="STRING" id="1890683.A0A427YVG7"/>
<dbReference type="SUPFAM" id="SSF54495">
    <property type="entry name" value="UBC-like"/>
    <property type="match status" value="1"/>
</dbReference>
<dbReference type="CDD" id="cd23837">
    <property type="entry name" value="UBCc_UBE2O"/>
    <property type="match status" value="1"/>
</dbReference>
<proteinExistence type="predicted"/>
<dbReference type="PROSITE" id="PS50127">
    <property type="entry name" value="UBC_2"/>
    <property type="match status" value="1"/>
</dbReference>
<feature type="compositionally biased region" description="Acidic residues" evidence="3">
    <location>
        <begin position="562"/>
        <end position="582"/>
    </location>
</feature>
<gene>
    <name evidence="5" type="ORF">EHS25_000206</name>
</gene>
<keyword evidence="6" id="KW-1185">Reference proteome</keyword>
<protein>
    <recommendedName>
        <fullName evidence="4">UBC core domain-containing protein</fullName>
    </recommendedName>
</protein>
<sequence length="952" mass="105692">MPAPASLPGLPDDYTPQFFNGDVVTKLMDSHYRGKVLRCWSDEEGNIPPPPPGLPEDPLERPLKRGEVGISDVLTGTRVIVPESSLLLYQREFLKGDVVKRSLVAVESAVIVDIKTEVQLEHIMSRERLRSWVPFDKLRNGMAIEARDKVIYDEWIGTVEEVFEDGLAEGRGGQCYRIAEMGGLLEPGRTVDEVLPKDAPGYNSSYPRFPPFADPSTDRIVDVRPVVVYITWNAINQELPISEQDSHPEPKKFWYGADLKKLTILDQTHASPVQLGTAVRFRSEDEAKSFGVKTTRHAMGLIKMDTLKVIESRSRVRLRWQDGTETEDWAKELVPYHNIDDYETWPGEHLVWRGDGDERRPAVVQSFNPHQRVAELLFMDTKEKGTVSVLELDPGGVGKANYGVGFGQQVLLCPDNGADLPEVPALGQFEPPIDNMWWRNELAKLAEQYADGSDEFDYVPPAGDPSAIKWWGEVIQLHLDGTVTVKLPGGEERRVDIKNVVLLNEPMGEPMDDGLGPVEGEDMDFVDDGYGSEASWETMSEGHGGQAHTPRSQEDWTHGSEEGDWEMRDDDESGAQDVEVSDDMSAQDAEEVEPMVSEPEIQVAAMVDAALSPVAPRVAPPVAPNPSVTSAPAPAPAPTPASPSAEAGPSTAPNGHATPLPSLEDDEDWQRFEMLEEAPEDHRFFKEPAAAPSKAFNTRLQKEHRALMSSLPENILVRTYEDRMDLIRVLIIGPEGTPYNNAPFVFDVYLNPNKFPFEPPLVHFHSHTNGLGRCNPNLYEDGKVCLSVLGTWSGDKSESWNPTKSSLLQVFVSISGLVLVRSPYHCEPAFAKLEGTREGKVNSRLYSEKAYVLSRSFVRTALDRPPTGLEKEIKHFYLQKGRLQSVIDHARRLMDKGEADAADLSVGGDKIEEENAEMWNADAMGSLTMGAILTLKRTITALEKKLAESRQA</sequence>
<evidence type="ECO:0000256" key="1">
    <source>
        <dbReference type="ARBA" id="ARBA00022679"/>
    </source>
</evidence>
<accession>A0A427YVG7</accession>
<feature type="region of interest" description="Disordered" evidence="3">
    <location>
        <begin position="527"/>
        <end position="595"/>
    </location>
</feature>
<name>A0A427YVG7_9TREE</name>
<dbReference type="EMBL" id="RSCD01000001">
    <property type="protein sequence ID" value="RSH95120.1"/>
    <property type="molecule type" value="Genomic_DNA"/>
</dbReference>
<comment type="caution">
    <text evidence="5">The sequence shown here is derived from an EMBL/GenBank/DDBJ whole genome shotgun (WGS) entry which is preliminary data.</text>
</comment>
<dbReference type="GO" id="GO:0061631">
    <property type="term" value="F:ubiquitin conjugating enzyme activity"/>
    <property type="evidence" value="ECO:0007669"/>
    <property type="project" value="TreeGrafter"/>
</dbReference>
<dbReference type="InterPro" id="IPR000608">
    <property type="entry name" value="UBC"/>
</dbReference>
<organism evidence="5 6">
    <name type="scientific">Saitozyma podzolica</name>
    <dbReference type="NCBI Taxonomy" id="1890683"/>
    <lineage>
        <taxon>Eukaryota</taxon>
        <taxon>Fungi</taxon>
        <taxon>Dikarya</taxon>
        <taxon>Basidiomycota</taxon>
        <taxon>Agaricomycotina</taxon>
        <taxon>Tremellomycetes</taxon>
        <taxon>Tremellales</taxon>
        <taxon>Trimorphomycetaceae</taxon>
        <taxon>Saitozyma</taxon>
    </lineage>
</organism>
<reference evidence="5 6" key="1">
    <citation type="submission" date="2018-11" db="EMBL/GenBank/DDBJ databases">
        <title>Genome sequence of Saitozyma podzolica DSM 27192.</title>
        <authorList>
            <person name="Aliyu H."/>
            <person name="Gorte O."/>
            <person name="Ochsenreither K."/>
        </authorList>
    </citation>
    <scope>NUCLEOTIDE SEQUENCE [LARGE SCALE GENOMIC DNA]</scope>
    <source>
        <strain evidence="5 6">DSM 27192</strain>
    </source>
</reference>
<keyword evidence="1" id="KW-0808">Transferase</keyword>
<dbReference type="FunFam" id="3.10.110.10:FF:000094">
    <property type="entry name" value="Probable ubiquitin-conjugating enzyme E2 23"/>
    <property type="match status" value="1"/>
</dbReference>